<keyword evidence="5" id="KW-0547">Nucleotide-binding</keyword>
<dbReference type="EC" id="3.6.4.13" evidence="2"/>
<dbReference type="Pfam" id="PF00270">
    <property type="entry name" value="DEAD"/>
    <property type="match status" value="1"/>
</dbReference>
<keyword evidence="12" id="KW-0175">Coiled coil</keyword>
<dbReference type="Proteomes" id="UP001221413">
    <property type="component" value="Unassembled WGS sequence"/>
</dbReference>
<dbReference type="SMART" id="SM00487">
    <property type="entry name" value="DEXDc"/>
    <property type="match status" value="1"/>
</dbReference>
<dbReference type="PROSITE" id="PS51192">
    <property type="entry name" value="HELICASE_ATP_BIND_1"/>
    <property type="match status" value="1"/>
</dbReference>
<evidence type="ECO:0000256" key="6">
    <source>
        <dbReference type="ARBA" id="ARBA00022801"/>
    </source>
</evidence>
<keyword evidence="3" id="KW-0150">Chloroplast</keyword>
<dbReference type="Pfam" id="PF00271">
    <property type="entry name" value="Helicase_C"/>
    <property type="match status" value="1"/>
</dbReference>
<dbReference type="FunFam" id="3.40.50.300:FF:000819">
    <property type="entry name" value="ATP dependent RNA helicase, putative"/>
    <property type="match status" value="1"/>
</dbReference>
<keyword evidence="17" id="KW-1185">Reference proteome</keyword>
<dbReference type="GO" id="GO:0003724">
    <property type="term" value="F:RNA helicase activity"/>
    <property type="evidence" value="ECO:0007669"/>
    <property type="project" value="UniProtKB-EC"/>
</dbReference>
<dbReference type="Gene3D" id="3.40.50.300">
    <property type="entry name" value="P-loop containing nucleotide triphosphate hydrolases"/>
    <property type="match status" value="2"/>
</dbReference>
<feature type="domain" description="Helicase C-terminal" evidence="15">
    <location>
        <begin position="1614"/>
        <end position="1791"/>
    </location>
</feature>
<dbReference type="FunFam" id="3.40.50.300:FF:000500">
    <property type="entry name" value="ATP-dependent RNA helicase DHX29"/>
    <property type="match status" value="1"/>
</dbReference>
<dbReference type="InterPro" id="IPR014001">
    <property type="entry name" value="Helicase_ATP-bd"/>
</dbReference>
<evidence type="ECO:0000313" key="17">
    <source>
        <dbReference type="Proteomes" id="UP001221413"/>
    </source>
</evidence>
<dbReference type="Gene3D" id="1.20.120.1080">
    <property type="match status" value="1"/>
</dbReference>
<dbReference type="SMART" id="SM00490">
    <property type="entry name" value="HELICc"/>
    <property type="match status" value="1"/>
</dbReference>
<dbReference type="InterPro" id="IPR027417">
    <property type="entry name" value="P-loop_NTPase"/>
</dbReference>
<evidence type="ECO:0000259" key="15">
    <source>
        <dbReference type="PROSITE" id="PS51194"/>
    </source>
</evidence>
<gene>
    <name evidence="16" type="ORF">Dda_5406</name>
</gene>
<evidence type="ECO:0000256" key="10">
    <source>
        <dbReference type="ARBA" id="ARBA00022946"/>
    </source>
</evidence>
<dbReference type="CDD" id="cd17917">
    <property type="entry name" value="DEXHc_RHA-like"/>
    <property type="match status" value="1"/>
</dbReference>
<feature type="domain" description="Helicase ATP-binding" evidence="14">
    <location>
        <begin position="1369"/>
        <end position="1538"/>
    </location>
</feature>
<keyword evidence="8" id="KW-0067">ATP-binding</keyword>
<reference evidence="16" key="1">
    <citation type="submission" date="2023-01" db="EMBL/GenBank/DDBJ databases">
        <title>The chitinases involved in constricting ring structure development in the nematode-trapping fungus Drechslerella dactyloides.</title>
        <authorList>
            <person name="Wang R."/>
            <person name="Zhang L."/>
            <person name="Tang P."/>
            <person name="Li S."/>
            <person name="Liang L."/>
        </authorList>
    </citation>
    <scope>NUCLEOTIDE SEQUENCE</scope>
    <source>
        <strain evidence="16">YMF1.00031</strain>
    </source>
</reference>
<evidence type="ECO:0000256" key="12">
    <source>
        <dbReference type="SAM" id="Coils"/>
    </source>
</evidence>
<sequence length="2152" mass="242910">MSRIPREQHLIDELFGPEIFTPGPDEREEYGIEDISLPRLSTADDGALTEITNRLSSTSLTNILRRLRQPAVSRPTPHQLPWHEERVDDAALPGYTFCTLAGVAFETTNFRSVFPDRTTGLPRVKVKKQAGGVGFNVVIGARMVLQGGRASNICWPMLPSDNPAFHELWNSNVTPVLECTGLKINWLMRTGALTFLGYEARTERPERVIVSMDMGTDILPSDLNDNCLNSKLFHLHCGPAEAVYQIEKIHRLFKRAYSNKEPPIIVWQPDSEKCVQEFRNEFIKACSLADVVIPLAIDLARVFTDAISPFFHRDVVVFKHVVEKCSKKLLNVFKPGTRNAGLKGILVVRSDAVGAFIYGHPKSFKEDPNNIAHRRARSDLAMQRRAHWLPPYYCQENRNTAYIQDRTGGDEAFVGAFCAYLAQVNEDYVQASICGIVATSFVIERVACPEITISENLEELWNGESFIHRLEAYYRDCLHQVRVPRVRVPPNIPFRTVEEYMPVHPNEDRGPDRLFLFRDPRNPVYGEEDPDDNSDSETVVHARLDQMAELGMQKPPAREVKFMKNQREREMAYAIQRSSSMQGGISTHMWLSPSEHAWPLMRFWKLNLDNAGRDFNWDPVLQSDNLSLKTTERITCSFYDRKIEASAFASRYRTNMAPKGKKKKPAANPARGVATTSLPSKAKLQQAEEEKARLAAEEEERKAAEAAAAAAEEEAAKLAATTATNAHKDVTLTPEEFAAQLEDNELQEFLERNGDKVFREARRQATKLETERRTLRATGNTGCTPFLVGDWLEEGDVERIFGIAKANEASRYVALGSDETTYTLDMWRLHHTLADLGFKETHIKEVIALGISSPDDAIEHLVLTYPEVDLPSFAVSRTPKTGQLLAQVPVGKATAKKLFAELLDNLPTDIPTNLEPALETVPTESPAFLDDDISSESEIDENMDPSVLISQYLKYRRKNAKITGIWAAEPTKRQKKKASPGVSISQAIGLTKERSEQLATLQTKLERLKADPLFDFRQAAELWEKEVEDARQQSIAAARTTKRKSPGTTTQRQNASTSRANSGSRAGSRSGDSGDEGVSSGVSGMRLDRSRSRPTSRASASSTDAGAFGTLFNGDAENEEGKTFTNTRVFVRDFGKPAEATPSSRKVLDEAVTGRYPGSKVTFRDVSTSASFQSEVYVTWPLTGALPSVFPTETDETDENGELRKDVLYSIHTLKSLDGTTITTQFKMLNISCPTKVQADFYLATIALYRLFPEEKLYLRLNSVWRGFWQELMDEAKQENNVREKRLLKWLRSTAEDIMQNALPEFDKERQDAIDDVGNSKKMFYEPLEFMTTQQLLNIYAAKLSNPMYHYMLQGRMSLPIWQYRDQLLQAINDHQITIVCGETGCGKSTQLPAFILEECLAAGQSCRIFVTEPRRISAISLAKRVCEELGEVDVGTNRSLVGYSIRLEGKFTSKTRLIYATTGIVMRMLERGNNLREITHLILDEVHERSIESDFLLLVLKKLLAVRQDLKVILMSATVDAQKFSEYLDDAPIFSIPGRTYPVQTYYLEDAVELTRFVLPDDSARGNRRRFDDYDLDDVEETGPNSTSNYEGYSGHTRKTMARFDEWTINYELIVQLLIEIATNPAYVAYSRAVLVFLPGLNEIRRLHNAILGDPNLQQGWEVHALHSTIATEEQEQAFLLPPEGTRKVVLATNIAETGITIPDITCVIDTCKSKEMRFDEKRQLSRLIETFISKANAKQRRGRAGRVQEGLCFHLVTRERFNSYFAEQQVPEMLRLSLQDLILRIKICNLGGIEETLSLALDPPTPKNVNRAIDSLLEVKALTASEELTPLGRHLAQLPLDVYLGKLLLLSTLYGCVDVCVTIAAILSSKSPWIQPFGKREQAEIARMSWRTGDSDLLTTYYAYCGWRKSVDTKGMNSYEFCNKNYLSAKNLVAIEEMKTQLFVALADSGIMRLEQDERIRLNRARYLRRGKQQFFEVPDRYDFNSKNDLVVTSTIAAGFYPKIISREGKGWRNIVNNQSLNVSLTSVNRKSTNISWLSYYNILQSSNKYYDAYETSRVNDVALALLCGDAEFKLYAGAMIVDGNRIRFVFDSWRGTLAILILRRRIRALTSQRWRNIDGSISDDNRVWFEIAIRVLGRGKMTSKPVGVA</sequence>
<accession>A0AAD6NHI1</accession>
<evidence type="ECO:0000256" key="13">
    <source>
        <dbReference type="SAM" id="MobiDB-lite"/>
    </source>
</evidence>
<evidence type="ECO:0000256" key="2">
    <source>
        <dbReference type="ARBA" id="ARBA00012552"/>
    </source>
</evidence>
<evidence type="ECO:0000259" key="14">
    <source>
        <dbReference type="PROSITE" id="PS51192"/>
    </source>
</evidence>
<evidence type="ECO:0000256" key="8">
    <source>
        <dbReference type="ARBA" id="ARBA00022840"/>
    </source>
</evidence>
<keyword evidence="10" id="KW-0809">Transit peptide</keyword>
<dbReference type="PROSITE" id="PS51194">
    <property type="entry name" value="HELICASE_CTER"/>
    <property type="match status" value="1"/>
</dbReference>
<keyword evidence="4" id="KW-0934">Plastid</keyword>
<dbReference type="InterPro" id="IPR007502">
    <property type="entry name" value="Helicase-assoc_dom"/>
</dbReference>
<dbReference type="InterPro" id="IPR048333">
    <property type="entry name" value="HA2_WH"/>
</dbReference>
<feature type="compositionally biased region" description="Basic and acidic residues" evidence="13">
    <location>
        <begin position="686"/>
        <end position="704"/>
    </location>
</feature>
<dbReference type="CDD" id="cd18791">
    <property type="entry name" value="SF2_C_RHA"/>
    <property type="match status" value="1"/>
</dbReference>
<feature type="compositionally biased region" description="Low complexity" evidence="13">
    <location>
        <begin position="1093"/>
        <end position="1103"/>
    </location>
</feature>
<keyword evidence="7 16" id="KW-0347">Helicase</keyword>
<comment type="subcellular location">
    <subcellularLocation>
        <location evidence="1">Plastid</location>
        <location evidence="1">Chloroplast</location>
    </subcellularLocation>
</comment>
<feature type="compositionally biased region" description="Low complexity" evidence="13">
    <location>
        <begin position="1054"/>
        <end position="1084"/>
    </location>
</feature>
<dbReference type="GO" id="GO:0003723">
    <property type="term" value="F:RNA binding"/>
    <property type="evidence" value="ECO:0007669"/>
    <property type="project" value="UniProtKB-KW"/>
</dbReference>
<dbReference type="Gene3D" id="3.40.1190.20">
    <property type="match status" value="1"/>
</dbReference>
<dbReference type="SMART" id="SM00847">
    <property type="entry name" value="HA2"/>
    <property type="match status" value="1"/>
</dbReference>
<keyword evidence="9" id="KW-0694">RNA-binding</keyword>
<dbReference type="SUPFAM" id="SSF52540">
    <property type="entry name" value="P-loop containing nucleoside triphosphate hydrolases"/>
    <property type="match status" value="1"/>
</dbReference>
<evidence type="ECO:0000256" key="1">
    <source>
        <dbReference type="ARBA" id="ARBA00004229"/>
    </source>
</evidence>
<evidence type="ECO:0000256" key="4">
    <source>
        <dbReference type="ARBA" id="ARBA00022640"/>
    </source>
</evidence>
<dbReference type="InterPro" id="IPR001650">
    <property type="entry name" value="Helicase_C-like"/>
</dbReference>
<dbReference type="SUPFAM" id="SSF53613">
    <property type="entry name" value="Ribokinase-like"/>
    <property type="match status" value="1"/>
</dbReference>
<keyword evidence="6" id="KW-0378">Hydrolase</keyword>
<dbReference type="GO" id="GO:0016787">
    <property type="term" value="F:hydrolase activity"/>
    <property type="evidence" value="ECO:0007669"/>
    <property type="project" value="UniProtKB-KW"/>
</dbReference>
<comment type="caution">
    <text evidence="16">The sequence shown here is derived from an EMBL/GenBank/DDBJ whole genome shotgun (WGS) entry which is preliminary data.</text>
</comment>
<evidence type="ECO:0000256" key="3">
    <source>
        <dbReference type="ARBA" id="ARBA00022528"/>
    </source>
</evidence>
<protein>
    <recommendedName>
        <fullName evidence="2">RNA helicase</fullName>
        <ecNumber evidence="2">3.6.4.13</ecNumber>
    </recommendedName>
</protein>
<evidence type="ECO:0000256" key="9">
    <source>
        <dbReference type="ARBA" id="ARBA00022884"/>
    </source>
</evidence>
<comment type="catalytic activity">
    <reaction evidence="11">
        <text>ATP + H2O = ADP + phosphate + H(+)</text>
        <dbReference type="Rhea" id="RHEA:13065"/>
        <dbReference type="ChEBI" id="CHEBI:15377"/>
        <dbReference type="ChEBI" id="CHEBI:15378"/>
        <dbReference type="ChEBI" id="CHEBI:30616"/>
        <dbReference type="ChEBI" id="CHEBI:43474"/>
        <dbReference type="ChEBI" id="CHEBI:456216"/>
        <dbReference type="EC" id="3.6.4.13"/>
    </reaction>
</comment>
<dbReference type="GO" id="GO:0005524">
    <property type="term" value="F:ATP binding"/>
    <property type="evidence" value="ECO:0007669"/>
    <property type="project" value="UniProtKB-KW"/>
</dbReference>
<dbReference type="EMBL" id="JAQGDS010000006">
    <property type="protein sequence ID" value="KAJ6259766.1"/>
    <property type="molecule type" value="Genomic_DNA"/>
</dbReference>
<proteinExistence type="predicted"/>
<dbReference type="Pfam" id="PF04408">
    <property type="entry name" value="WHD_HA2"/>
    <property type="match status" value="1"/>
</dbReference>
<name>A0AAD6NHI1_DREDA</name>
<dbReference type="InterPro" id="IPR011545">
    <property type="entry name" value="DEAD/DEAH_box_helicase_dom"/>
</dbReference>
<feature type="region of interest" description="Disordered" evidence="13">
    <location>
        <begin position="1033"/>
        <end position="1119"/>
    </location>
</feature>
<evidence type="ECO:0000256" key="7">
    <source>
        <dbReference type="ARBA" id="ARBA00022806"/>
    </source>
</evidence>
<evidence type="ECO:0000256" key="5">
    <source>
        <dbReference type="ARBA" id="ARBA00022741"/>
    </source>
</evidence>
<dbReference type="FunFam" id="1.20.120.1080:FF:000002">
    <property type="entry name" value="Putative ATP-dependent RNA helicase DHX36"/>
    <property type="match status" value="1"/>
</dbReference>
<dbReference type="PANTHER" id="PTHR18934">
    <property type="entry name" value="ATP-DEPENDENT RNA HELICASE"/>
    <property type="match status" value="1"/>
</dbReference>
<evidence type="ECO:0000256" key="11">
    <source>
        <dbReference type="ARBA" id="ARBA00047984"/>
    </source>
</evidence>
<organism evidence="16 17">
    <name type="scientific">Drechslerella dactyloides</name>
    <name type="common">Nematode-trapping fungus</name>
    <name type="synonym">Arthrobotrys dactyloides</name>
    <dbReference type="NCBI Taxonomy" id="74499"/>
    <lineage>
        <taxon>Eukaryota</taxon>
        <taxon>Fungi</taxon>
        <taxon>Dikarya</taxon>
        <taxon>Ascomycota</taxon>
        <taxon>Pezizomycotina</taxon>
        <taxon>Orbiliomycetes</taxon>
        <taxon>Orbiliales</taxon>
        <taxon>Orbiliaceae</taxon>
        <taxon>Drechslerella</taxon>
    </lineage>
</organism>
<feature type="region of interest" description="Disordered" evidence="13">
    <location>
        <begin position="654"/>
        <end position="710"/>
    </location>
</feature>
<dbReference type="InterPro" id="IPR029056">
    <property type="entry name" value="Ribokinase-like"/>
</dbReference>
<evidence type="ECO:0000313" key="16">
    <source>
        <dbReference type="EMBL" id="KAJ6259766.1"/>
    </source>
</evidence>
<feature type="coiled-coil region" evidence="12">
    <location>
        <begin position="991"/>
        <end position="1033"/>
    </location>
</feature>
<dbReference type="PANTHER" id="PTHR18934:SF145">
    <property type="entry name" value="ATP-DEPENDENT RNA HELICASE DHX57-RELATED"/>
    <property type="match status" value="1"/>
</dbReference>
<dbReference type="Pfam" id="PF21010">
    <property type="entry name" value="HA2_C"/>
    <property type="match status" value="1"/>
</dbReference>